<reference evidence="12" key="1">
    <citation type="submission" date="2023-08" db="EMBL/GenBank/DDBJ databases">
        <title>Draft sequence of the Babesia gibsoni genome.</title>
        <authorList>
            <person name="Yamagishi J.Y."/>
            <person name="Xuan X.X."/>
        </authorList>
    </citation>
    <scope>NUCLEOTIDE SEQUENCE</scope>
    <source>
        <strain evidence="12">Azabu</strain>
    </source>
</reference>
<keyword evidence="8" id="KW-0539">Nucleus</keyword>
<evidence type="ECO:0000256" key="7">
    <source>
        <dbReference type="ARBA" id="ARBA00023187"/>
    </source>
</evidence>
<dbReference type="GO" id="GO:0030532">
    <property type="term" value="C:small nuclear ribonucleoprotein complex"/>
    <property type="evidence" value="ECO:0007669"/>
    <property type="project" value="UniProtKB-ARBA"/>
</dbReference>
<dbReference type="GO" id="GO:0005681">
    <property type="term" value="C:spliceosomal complex"/>
    <property type="evidence" value="ECO:0007669"/>
    <property type="project" value="UniProtKB-KW"/>
</dbReference>
<dbReference type="Proteomes" id="UP001230268">
    <property type="component" value="Unassembled WGS sequence"/>
</dbReference>
<dbReference type="SMART" id="SM00360">
    <property type="entry name" value="RRM"/>
    <property type="match status" value="2"/>
</dbReference>
<dbReference type="GO" id="GO:0006397">
    <property type="term" value="P:mRNA processing"/>
    <property type="evidence" value="ECO:0007669"/>
    <property type="project" value="UniProtKB-KW"/>
</dbReference>
<evidence type="ECO:0000256" key="8">
    <source>
        <dbReference type="ARBA" id="ARBA00023242"/>
    </source>
</evidence>
<feature type="domain" description="RRM" evidence="11">
    <location>
        <begin position="216"/>
        <end position="288"/>
    </location>
</feature>
<gene>
    <name evidence="12" type="ORF">BgAZ_107490</name>
</gene>
<dbReference type="FunFam" id="3.30.70.330:FF:000029">
    <property type="entry name" value="U2 small nuclear ribonucleoprotein B"/>
    <property type="match status" value="1"/>
</dbReference>
<evidence type="ECO:0000256" key="6">
    <source>
        <dbReference type="ARBA" id="ARBA00022884"/>
    </source>
</evidence>
<dbReference type="Gene3D" id="3.30.70.330">
    <property type="match status" value="2"/>
</dbReference>
<dbReference type="PROSITE" id="PS50102">
    <property type="entry name" value="RRM"/>
    <property type="match status" value="2"/>
</dbReference>
<dbReference type="CDD" id="cd12246">
    <property type="entry name" value="RRM1_U1A_like"/>
    <property type="match status" value="1"/>
</dbReference>
<evidence type="ECO:0000259" key="11">
    <source>
        <dbReference type="PROSITE" id="PS50102"/>
    </source>
</evidence>
<name>A0AAD8PGI4_BABGI</name>
<evidence type="ECO:0000313" key="13">
    <source>
        <dbReference type="Proteomes" id="UP001230268"/>
    </source>
</evidence>
<protein>
    <recommendedName>
        <fullName evidence="11">RRM domain-containing protein</fullName>
    </recommendedName>
</protein>
<dbReference type="Pfam" id="PF00076">
    <property type="entry name" value="RRM_1"/>
    <property type="match status" value="2"/>
</dbReference>
<dbReference type="GO" id="GO:0008380">
    <property type="term" value="P:RNA splicing"/>
    <property type="evidence" value="ECO:0007669"/>
    <property type="project" value="UniProtKB-KW"/>
</dbReference>
<dbReference type="AlphaFoldDB" id="A0AAD8PGI4"/>
<organism evidence="12 13">
    <name type="scientific">Babesia gibsoni</name>
    <dbReference type="NCBI Taxonomy" id="33632"/>
    <lineage>
        <taxon>Eukaryota</taxon>
        <taxon>Sar</taxon>
        <taxon>Alveolata</taxon>
        <taxon>Apicomplexa</taxon>
        <taxon>Aconoidasida</taxon>
        <taxon>Piroplasmida</taxon>
        <taxon>Babesiidae</taxon>
        <taxon>Babesia</taxon>
    </lineage>
</organism>
<sequence>MMVPPPMHPLPRVRPVQQRYTQKVEADPSIPPNQTVYVKNLNDRINIKIMRATLRDLFSKFGTIIDLIALTSFWRKGQAFIVYDSVDSATKAIADMQGYMLHGHAMQLNYAKEKSDVISKKEGTFKTRETGPKKPRAIKEREETQKKIFEKLKSDYLEGKLEGMTQPGDPKLIQALEAAQSRMTEMARMQTVGVEVVGKAAPGTAQVVGSRGLPNRTLFVEGLPEGVALPEVHAVFGSSPGYIEVRLIAARRVAFVDFDSERNAGYAMQALQSHVIRDSAITISYAKR</sequence>
<comment type="similarity">
    <text evidence="2">Belongs to the RRM U1 A/B'' family.</text>
</comment>
<keyword evidence="9" id="KW-0687">Ribonucleoprotein</keyword>
<proteinExistence type="inferred from homology"/>
<keyword evidence="13" id="KW-1185">Reference proteome</keyword>
<dbReference type="InterPro" id="IPR000504">
    <property type="entry name" value="RRM_dom"/>
</dbReference>
<dbReference type="SUPFAM" id="SSF54928">
    <property type="entry name" value="RNA-binding domain, RBD"/>
    <property type="match status" value="1"/>
</dbReference>
<dbReference type="EMBL" id="JAVEPI010000001">
    <property type="protein sequence ID" value="KAK1444843.1"/>
    <property type="molecule type" value="Genomic_DNA"/>
</dbReference>
<evidence type="ECO:0000256" key="4">
    <source>
        <dbReference type="ARBA" id="ARBA00022728"/>
    </source>
</evidence>
<keyword evidence="7" id="KW-0508">mRNA splicing</keyword>
<dbReference type="InterPro" id="IPR035979">
    <property type="entry name" value="RBD_domain_sf"/>
</dbReference>
<comment type="subcellular location">
    <subcellularLocation>
        <location evidence="1">Nucleus</location>
    </subcellularLocation>
</comment>
<dbReference type="GO" id="GO:0003723">
    <property type="term" value="F:RNA binding"/>
    <property type="evidence" value="ECO:0007669"/>
    <property type="project" value="UniProtKB-UniRule"/>
</dbReference>
<accession>A0AAD8PGI4</accession>
<evidence type="ECO:0000256" key="5">
    <source>
        <dbReference type="ARBA" id="ARBA00022737"/>
    </source>
</evidence>
<dbReference type="FunFam" id="3.30.70.330:FF:000039">
    <property type="entry name" value="U1 small nuclear ribonucleoprotein A"/>
    <property type="match status" value="1"/>
</dbReference>
<evidence type="ECO:0000256" key="2">
    <source>
        <dbReference type="ARBA" id="ARBA00007243"/>
    </source>
</evidence>
<evidence type="ECO:0000256" key="3">
    <source>
        <dbReference type="ARBA" id="ARBA00022664"/>
    </source>
</evidence>
<keyword evidence="6 10" id="KW-0694">RNA-binding</keyword>
<keyword evidence="5" id="KW-0677">Repeat</keyword>
<evidence type="ECO:0000256" key="10">
    <source>
        <dbReference type="PROSITE-ProRule" id="PRU00176"/>
    </source>
</evidence>
<keyword evidence="4" id="KW-0747">Spliceosome</keyword>
<keyword evidence="3" id="KW-0507">mRNA processing</keyword>
<feature type="domain" description="RRM" evidence="11">
    <location>
        <begin position="34"/>
        <end position="113"/>
    </location>
</feature>
<dbReference type="PANTHER" id="PTHR10501">
    <property type="entry name" value="U1 SMALL NUCLEAR RIBONUCLEOPROTEIN A/U2 SMALL NUCLEAR RIBONUCLEOPROTEIN B"/>
    <property type="match status" value="1"/>
</dbReference>
<comment type="caution">
    <text evidence="12">The sequence shown here is derived from an EMBL/GenBank/DDBJ whole genome shotgun (WGS) entry which is preliminary data.</text>
</comment>
<dbReference type="CDD" id="cd12247">
    <property type="entry name" value="RRM2_U1A_like"/>
    <property type="match status" value="1"/>
</dbReference>
<evidence type="ECO:0000256" key="1">
    <source>
        <dbReference type="ARBA" id="ARBA00004123"/>
    </source>
</evidence>
<evidence type="ECO:0000256" key="9">
    <source>
        <dbReference type="ARBA" id="ARBA00023274"/>
    </source>
</evidence>
<evidence type="ECO:0000313" key="12">
    <source>
        <dbReference type="EMBL" id="KAK1444843.1"/>
    </source>
</evidence>
<dbReference type="InterPro" id="IPR012677">
    <property type="entry name" value="Nucleotide-bd_a/b_plait_sf"/>
</dbReference>